<comment type="caution">
    <text evidence="9">The sequence shown here is derived from an EMBL/GenBank/DDBJ whole genome shotgun (WGS) entry which is preliminary data.</text>
</comment>
<feature type="domain" description="DNA-directed RNA polymerase subunit 2 hybrid-binding" evidence="7">
    <location>
        <begin position="2"/>
        <end position="134"/>
    </location>
</feature>
<evidence type="ECO:0000256" key="1">
    <source>
        <dbReference type="ARBA" id="ARBA00006835"/>
    </source>
</evidence>
<dbReference type="GO" id="GO:0003677">
    <property type="term" value="F:DNA binding"/>
    <property type="evidence" value="ECO:0007669"/>
    <property type="project" value="InterPro"/>
</dbReference>
<keyword evidence="5" id="KW-0548">Nucleotidyltransferase</keyword>
<dbReference type="InterPro" id="IPR037033">
    <property type="entry name" value="DNA-dir_RNAP_su2_hyb_sf"/>
</dbReference>
<gene>
    <name evidence="9" type="ORF">Ddye_025650</name>
</gene>
<dbReference type="InterPro" id="IPR015712">
    <property type="entry name" value="DNA-dir_RNA_pol_su2"/>
</dbReference>
<evidence type="ECO:0000256" key="4">
    <source>
        <dbReference type="ARBA" id="ARBA00022679"/>
    </source>
</evidence>
<dbReference type="Gene3D" id="2.40.270.10">
    <property type="entry name" value="DNA-directed RNA polymerase, subunit 2, domain 6"/>
    <property type="match status" value="1"/>
</dbReference>
<keyword evidence="10" id="KW-1185">Reference proteome</keyword>
<comment type="similarity">
    <text evidence="1">Belongs to the RNA polymerase beta chain family.</text>
</comment>
<dbReference type="GO" id="GO:0000428">
    <property type="term" value="C:DNA-directed RNA polymerase complex"/>
    <property type="evidence" value="ECO:0007669"/>
    <property type="project" value="UniProtKB-KW"/>
</dbReference>
<keyword evidence="3" id="KW-0240">DNA-directed RNA polymerase</keyword>
<keyword evidence="6" id="KW-0804">Transcription</keyword>
<dbReference type="GO" id="GO:0032549">
    <property type="term" value="F:ribonucleoside binding"/>
    <property type="evidence" value="ECO:0007669"/>
    <property type="project" value="InterPro"/>
</dbReference>
<dbReference type="Pfam" id="PF04560">
    <property type="entry name" value="RNA_pol_Rpb2_7"/>
    <property type="match status" value="1"/>
</dbReference>
<proteinExistence type="inferred from homology"/>
<dbReference type="EC" id="2.7.7.6" evidence="2"/>
<evidence type="ECO:0000256" key="3">
    <source>
        <dbReference type="ARBA" id="ARBA00022478"/>
    </source>
</evidence>
<dbReference type="Gene3D" id="3.90.1800.10">
    <property type="entry name" value="RNA polymerase alpha subunit dimerisation domain"/>
    <property type="match status" value="1"/>
</dbReference>
<dbReference type="InterPro" id="IPR007641">
    <property type="entry name" value="RNA_pol_Rpb2_7"/>
</dbReference>
<evidence type="ECO:0000259" key="7">
    <source>
        <dbReference type="Pfam" id="PF00562"/>
    </source>
</evidence>
<evidence type="ECO:0000256" key="6">
    <source>
        <dbReference type="ARBA" id="ARBA00023163"/>
    </source>
</evidence>
<evidence type="ECO:0000259" key="8">
    <source>
        <dbReference type="Pfam" id="PF04560"/>
    </source>
</evidence>
<dbReference type="GO" id="GO:0006351">
    <property type="term" value="P:DNA-templated transcription"/>
    <property type="evidence" value="ECO:0007669"/>
    <property type="project" value="InterPro"/>
</dbReference>
<evidence type="ECO:0000313" key="10">
    <source>
        <dbReference type="Proteomes" id="UP001280121"/>
    </source>
</evidence>
<dbReference type="Proteomes" id="UP001280121">
    <property type="component" value="Unassembled WGS sequence"/>
</dbReference>
<dbReference type="InterPro" id="IPR007120">
    <property type="entry name" value="DNA-dir_RNAP_su2_dom"/>
</dbReference>
<dbReference type="EMBL" id="JANJYI010000008">
    <property type="protein sequence ID" value="KAK2637855.1"/>
    <property type="molecule type" value="Genomic_DNA"/>
</dbReference>
<dbReference type="Pfam" id="PF00562">
    <property type="entry name" value="RNA_pol_Rpb2_6"/>
    <property type="match status" value="1"/>
</dbReference>
<reference evidence="9" key="1">
    <citation type="journal article" date="2023" name="Plant J.">
        <title>Genome sequences and population genomics provide insights into the demographic history, inbreeding, and mutation load of two 'living fossil' tree species of Dipteronia.</title>
        <authorList>
            <person name="Feng Y."/>
            <person name="Comes H.P."/>
            <person name="Chen J."/>
            <person name="Zhu S."/>
            <person name="Lu R."/>
            <person name="Zhang X."/>
            <person name="Li P."/>
            <person name="Qiu J."/>
            <person name="Olsen K.M."/>
            <person name="Qiu Y."/>
        </authorList>
    </citation>
    <scope>NUCLEOTIDE SEQUENCE</scope>
    <source>
        <strain evidence="9">KIB01</strain>
    </source>
</reference>
<evidence type="ECO:0000256" key="2">
    <source>
        <dbReference type="ARBA" id="ARBA00012418"/>
    </source>
</evidence>
<protein>
    <recommendedName>
        <fullName evidence="2">DNA-directed RNA polymerase</fullName>
        <ecNumber evidence="2">2.7.7.6</ecNumber>
    </recommendedName>
</protein>
<sequence>MHGQKGVLGFLESQENFPFAIQGIVPDVVINPHAFPSRQIPAQLLEAALGKGIACGGLKKYDSPFSTPSFDAITEQLRRAGFSKGMERVYNGRLIVMGPTFHQRLVHMAEDKVKFRNTGQIHPITRQPVVDRKRFGGIKFGEMERDCPIVHGASANLHERLFMLSDSLRCSGACLPELQECGERDPTLNG</sequence>
<accession>A0AAD9TLR4</accession>
<dbReference type="SUPFAM" id="SSF64484">
    <property type="entry name" value="beta and beta-prime subunits of DNA dependent RNA-polymerase"/>
    <property type="match status" value="1"/>
</dbReference>
<evidence type="ECO:0000256" key="5">
    <source>
        <dbReference type="ARBA" id="ARBA00022695"/>
    </source>
</evidence>
<dbReference type="AlphaFoldDB" id="A0AAD9TLR4"/>
<name>A0AAD9TLR4_9ROSI</name>
<keyword evidence="4" id="KW-0808">Transferase</keyword>
<evidence type="ECO:0000313" key="9">
    <source>
        <dbReference type="EMBL" id="KAK2637855.1"/>
    </source>
</evidence>
<organism evidence="9 10">
    <name type="scientific">Dipteronia dyeriana</name>
    <dbReference type="NCBI Taxonomy" id="168575"/>
    <lineage>
        <taxon>Eukaryota</taxon>
        <taxon>Viridiplantae</taxon>
        <taxon>Streptophyta</taxon>
        <taxon>Embryophyta</taxon>
        <taxon>Tracheophyta</taxon>
        <taxon>Spermatophyta</taxon>
        <taxon>Magnoliopsida</taxon>
        <taxon>eudicotyledons</taxon>
        <taxon>Gunneridae</taxon>
        <taxon>Pentapetalae</taxon>
        <taxon>rosids</taxon>
        <taxon>malvids</taxon>
        <taxon>Sapindales</taxon>
        <taxon>Sapindaceae</taxon>
        <taxon>Hippocastanoideae</taxon>
        <taxon>Acereae</taxon>
        <taxon>Dipteronia</taxon>
    </lineage>
</organism>
<dbReference type="GO" id="GO:0003899">
    <property type="term" value="F:DNA-directed RNA polymerase activity"/>
    <property type="evidence" value="ECO:0007669"/>
    <property type="project" value="UniProtKB-EC"/>
</dbReference>
<feature type="domain" description="RNA polymerase Rpb2" evidence="8">
    <location>
        <begin position="136"/>
        <end position="169"/>
    </location>
</feature>
<dbReference type="PANTHER" id="PTHR20856">
    <property type="entry name" value="DNA-DIRECTED RNA POLYMERASE I SUBUNIT 2"/>
    <property type="match status" value="1"/>
</dbReference>